<gene>
    <name evidence="5" type="ORF">DGAL_LOCUS10551</name>
</gene>
<dbReference type="AlphaFoldDB" id="A0A8J2RY10"/>
<name>A0A8J2RY10_9CRUS</name>
<dbReference type="SUPFAM" id="SSF49899">
    <property type="entry name" value="Concanavalin A-like lectins/glucanases"/>
    <property type="match status" value="1"/>
</dbReference>
<feature type="region of interest" description="Disordered" evidence="3">
    <location>
        <begin position="204"/>
        <end position="267"/>
    </location>
</feature>
<reference evidence="5" key="1">
    <citation type="submission" date="2021-11" db="EMBL/GenBank/DDBJ databases">
        <authorList>
            <person name="Schell T."/>
        </authorList>
    </citation>
    <scope>NUCLEOTIDE SEQUENCE</scope>
    <source>
        <strain evidence="5">M5</strain>
    </source>
</reference>
<dbReference type="CDD" id="cd00070">
    <property type="entry name" value="GLECT"/>
    <property type="match status" value="1"/>
</dbReference>
<evidence type="ECO:0000313" key="5">
    <source>
        <dbReference type="EMBL" id="CAH0107260.1"/>
    </source>
</evidence>
<sequence length="405" mass="42081">MAATSIANPQMPLLAPIPGGFMHGKIIRIQGSLSPNAQRFAVNLQCGPNTNPRDDLALHLNARIHERVVVRNSLISGHWGQEERHGSMFPFVPGQGFEILLLAESHNYKIAINGQHFAEFRSRTPMERVSYISADGEIMISMINFEGGAHGMPGHAPMPMAPMPMPMPGMPQHGHQQYPAPGMPHQHYPAPGMPHQPYPAPGMYPTQPGMGYPTQPGMHPAQYGHLSPKSAPYPDPYAPNPDPYAPYPNQPAPYPNQPAHGGSAGSGSGLSGLINKASTAVAGLGLASGVTGILGSLAGGGHRSSGYPAAGYPGQQQGFMNHAGGGGGGGLLGGLGTAMGAAALGTALLNPKKAAKKQAKAQKKALKYGIPLAAVGVGAYGLHHGMKHHHGYHGRSSSSSSSSSE</sequence>
<evidence type="ECO:0000313" key="6">
    <source>
        <dbReference type="Proteomes" id="UP000789390"/>
    </source>
</evidence>
<evidence type="ECO:0000256" key="3">
    <source>
        <dbReference type="SAM" id="MobiDB-lite"/>
    </source>
</evidence>
<dbReference type="Pfam" id="PF00337">
    <property type="entry name" value="Gal-bind_lectin"/>
    <property type="match status" value="1"/>
</dbReference>
<dbReference type="Gene3D" id="2.60.120.200">
    <property type="match status" value="1"/>
</dbReference>
<dbReference type="GO" id="GO:0016936">
    <property type="term" value="F:galactoside binding"/>
    <property type="evidence" value="ECO:0007669"/>
    <property type="project" value="TreeGrafter"/>
</dbReference>
<comment type="caution">
    <text evidence="5">The sequence shown here is derived from an EMBL/GenBank/DDBJ whole genome shotgun (WGS) entry which is preliminary data.</text>
</comment>
<dbReference type="PANTHER" id="PTHR11346">
    <property type="entry name" value="GALECTIN"/>
    <property type="match status" value="1"/>
</dbReference>
<dbReference type="OrthoDB" id="6251307at2759"/>
<feature type="compositionally biased region" description="Pro residues" evidence="3">
    <location>
        <begin position="231"/>
        <end position="256"/>
    </location>
</feature>
<dbReference type="EMBL" id="CAKKLH010000257">
    <property type="protein sequence ID" value="CAH0107260.1"/>
    <property type="molecule type" value="Genomic_DNA"/>
</dbReference>
<evidence type="ECO:0000259" key="4">
    <source>
        <dbReference type="PROSITE" id="PS51304"/>
    </source>
</evidence>
<proteinExistence type="predicted"/>
<dbReference type="SMART" id="SM00276">
    <property type="entry name" value="GLECT"/>
    <property type="match status" value="1"/>
</dbReference>
<keyword evidence="1 2" id="KW-0430">Lectin</keyword>
<dbReference type="GO" id="GO:0030246">
    <property type="term" value="F:carbohydrate binding"/>
    <property type="evidence" value="ECO:0007669"/>
    <property type="project" value="UniProtKB-UniRule"/>
</dbReference>
<dbReference type="PANTHER" id="PTHR11346:SF176">
    <property type="entry name" value="32 KDA BETA-GALACTOSIDE-BINDING LECTIN LEC-3"/>
    <property type="match status" value="1"/>
</dbReference>
<feature type="domain" description="Galectin" evidence="4">
    <location>
        <begin position="13"/>
        <end position="146"/>
    </location>
</feature>
<dbReference type="InterPro" id="IPR013320">
    <property type="entry name" value="ConA-like_dom_sf"/>
</dbReference>
<protein>
    <recommendedName>
        <fullName evidence="2">Galectin</fullName>
    </recommendedName>
</protein>
<dbReference type="InterPro" id="IPR001079">
    <property type="entry name" value="Galectin_CRD"/>
</dbReference>
<evidence type="ECO:0000256" key="1">
    <source>
        <dbReference type="ARBA" id="ARBA00022734"/>
    </source>
</evidence>
<dbReference type="InterPro" id="IPR044156">
    <property type="entry name" value="Galectin-like"/>
</dbReference>
<evidence type="ECO:0000256" key="2">
    <source>
        <dbReference type="RuleBase" id="RU102079"/>
    </source>
</evidence>
<dbReference type="PROSITE" id="PS51304">
    <property type="entry name" value="GALECTIN"/>
    <property type="match status" value="1"/>
</dbReference>
<accession>A0A8J2RY10</accession>
<dbReference type="FunFam" id="2.60.120.200:FF:000256">
    <property type="entry name" value="Galectin"/>
    <property type="match status" value="1"/>
</dbReference>
<keyword evidence="6" id="KW-1185">Reference proteome</keyword>
<organism evidence="5 6">
    <name type="scientific">Daphnia galeata</name>
    <dbReference type="NCBI Taxonomy" id="27404"/>
    <lineage>
        <taxon>Eukaryota</taxon>
        <taxon>Metazoa</taxon>
        <taxon>Ecdysozoa</taxon>
        <taxon>Arthropoda</taxon>
        <taxon>Crustacea</taxon>
        <taxon>Branchiopoda</taxon>
        <taxon>Diplostraca</taxon>
        <taxon>Cladocera</taxon>
        <taxon>Anomopoda</taxon>
        <taxon>Daphniidae</taxon>
        <taxon>Daphnia</taxon>
    </lineage>
</organism>
<dbReference type="SMART" id="SM00908">
    <property type="entry name" value="Gal-bind_lectin"/>
    <property type="match status" value="1"/>
</dbReference>
<dbReference type="Proteomes" id="UP000789390">
    <property type="component" value="Unassembled WGS sequence"/>
</dbReference>